<dbReference type="InterPro" id="IPR036866">
    <property type="entry name" value="RibonucZ/Hydroxyglut_hydro"/>
</dbReference>
<dbReference type="KEGG" id="csep:CP523_13095"/>
<protein>
    <submittedName>
        <fullName evidence="2">MBL fold metallo-hydrolase</fullName>
    </submittedName>
</protein>
<dbReference type="PANTHER" id="PTHR47619">
    <property type="entry name" value="METALLO-HYDROLASE YYCJ-RELATED"/>
    <property type="match status" value="1"/>
</dbReference>
<gene>
    <name evidence="2" type="ORF">CP523_13095</name>
    <name evidence="3" type="ORF">NH397_05475</name>
</gene>
<accession>A0A9N7JN89</accession>
<dbReference type="Pfam" id="PF12706">
    <property type="entry name" value="Lactamase_B_2"/>
    <property type="match status" value="1"/>
</dbReference>
<dbReference type="OrthoDB" id="1846420at2"/>
<dbReference type="AlphaFoldDB" id="A0A9N7JN89"/>
<dbReference type="EMBL" id="CP099799">
    <property type="protein sequence ID" value="USS01880.1"/>
    <property type="molecule type" value="Genomic_DNA"/>
</dbReference>
<evidence type="ECO:0000259" key="1">
    <source>
        <dbReference type="SMART" id="SM00849"/>
    </source>
</evidence>
<dbReference type="Proteomes" id="UP001055437">
    <property type="component" value="Chromosome"/>
</dbReference>
<organism evidence="2 4">
    <name type="scientific">Clostridium septicum</name>
    <dbReference type="NCBI Taxonomy" id="1504"/>
    <lineage>
        <taxon>Bacteria</taxon>
        <taxon>Bacillati</taxon>
        <taxon>Bacillota</taxon>
        <taxon>Clostridia</taxon>
        <taxon>Eubacteriales</taxon>
        <taxon>Clostridiaceae</taxon>
        <taxon>Clostridium</taxon>
    </lineage>
</organism>
<dbReference type="Gene3D" id="3.60.15.10">
    <property type="entry name" value="Ribonuclease Z/Hydroxyacylglutathione hydrolase-like"/>
    <property type="match status" value="1"/>
</dbReference>
<dbReference type="GeneID" id="303561622"/>
<dbReference type="InterPro" id="IPR001279">
    <property type="entry name" value="Metallo-B-lactamas"/>
</dbReference>
<dbReference type="InterPro" id="IPR052533">
    <property type="entry name" value="WalJ/YycJ-like"/>
</dbReference>
<evidence type="ECO:0000313" key="3">
    <source>
        <dbReference type="EMBL" id="USS01880.1"/>
    </source>
</evidence>
<reference evidence="3" key="2">
    <citation type="submission" date="2022-06" db="EMBL/GenBank/DDBJ databases">
        <authorList>
            <person name="Holder M.E."/>
            <person name="Ajami N.J."/>
            <person name="Petrosino J.F."/>
        </authorList>
    </citation>
    <scope>NUCLEOTIDE SEQUENCE</scope>
    <source>
        <strain evidence="3">RMA 8861</strain>
    </source>
</reference>
<dbReference type="PANTHER" id="PTHR47619:SF1">
    <property type="entry name" value="EXODEOXYRIBONUCLEASE WALJ"/>
    <property type="match status" value="1"/>
</dbReference>
<evidence type="ECO:0000313" key="4">
    <source>
        <dbReference type="Proteomes" id="UP000280586"/>
    </source>
</evidence>
<dbReference type="SUPFAM" id="SSF56281">
    <property type="entry name" value="Metallo-hydrolase/oxidoreductase"/>
    <property type="match status" value="1"/>
</dbReference>
<proteinExistence type="predicted"/>
<name>A0A9N7JN89_CLOSE</name>
<dbReference type="EMBL" id="CP023671">
    <property type="protein sequence ID" value="AYE35284.1"/>
    <property type="molecule type" value="Genomic_DNA"/>
</dbReference>
<dbReference type="Proteomes" id="UP000280586">
    <property type="component" value="Chromosome"/>
</dbReference>
<feature type="domain" description="Metallo-beta-lactamase" evidence="1">
    <location>
        <begin position="10"/>
        <end position="175"/>
    </location>
</feature>
<keyword evidence="5" id="KW-1185">Reference proteome</keyword>
<dbReference type="SMART" id="SM00849">
    <property type="entry name" value="Lactamase_B"/>
    <property type="match status" value="1"/>
</dbReference>
<sequence>MIKILATGSKGNCYLIQAGDEKLLLECGITWNEILKGLDFNIKGILGCLISHEHKDHSKSYKKIIKNGIDVYTSKGTLAGIGNTPKGRRDKIIKASEKFKIGNFNILPFEIEHDAFEPLGFIIGHPKLGKILFATDTYYLKYKFKNIDHILIECNYSEKILHDLEPHRARVLKSHMSLETLVTALKTWDLSRTKDIILIHISDKNGDSEEFKKEIESITGIKTIIAAPGTEI</sequence>
<evidence type="ECO:0000313" key="2">
    <source>
        <dbReference type="EMBL" id="AYE35284.1"/>
    </source>
</evidence>
<reference evidence="2 4" key="1">
    <citation type="submission" date="2017-09" db="EMBL/GenBank/DDBJ databases">
        <authorList>
            <person name="Thomas P."/>
            <person name="Seyboldt C."/>
        </authorList>
    </citation>
    <scope>NUCLEOTIDE SEQUENCE [LARGE SCALE GENOMIC DNA]</scope>
    <source>
        <strain evidence="2 4">DSM 7534</strain>
    </source>
</reference>
<dbReference type="RefSeq" id="WP_066677846.1">
    <property type="nucleotide sequence ID" value="NZ_CABMIZ010000032.1"/>
</dbReference>
<evidence type="ECO:0000313" key="5">
    <source>
        <dbReference type="Proteomes" id="UP001055437"/>
    </source>
</evidence>